<dbReference type="Gene3D" id="3.40.50.920">
    <property type="match status" value="1"/>
</dbReference>
<dbReference type="SUPFAM" id="SSF52922">
    <property type="entry name" value="TK C-terminal domain-like"/>
    <property type="match status" value="1"/>
</dbReference>
<evidence type="ECO:0000313" key="2">
    <source>
        <dbReference type="EMBL" id="BFH74787.1"/>
    </source>
</evidence>
<evidence type="ECO:0000256" key="1">
    <source>
        <dbReference type="ARBA" id="ARBA00023052"/>
    </source>
</evidence>
<dbReference type="KEGG" id="sjv:SJAV_27310"/>
<gene>
    <name evidence="2" type="ORF">SJAV_27310</name>
</gene>
<dbReference type="PANTHER" id="PTHR43257">
    <property type="entry name" value="PYRUVATE DEHYDROGENASE E1 COMPONENT BETA SUBUNIT"/>
    <property type="match status" value="1"/>
</dbReference>
<dbReference type="EMBL" id="AP031322">
    <property type="protein sequence ID" value="BFH74787.1"/>
    <property type="molecule type" value="Genomic_DNA"/>
</dbReference>
<evidence type="ECO:0008006" key="3">
    <source>
        <dbReference type="Google" id="ProtNLM"/>
    </source>
</evidence>
<protein>
    <recommendedName>
        <fullName evidence="3">Transketolase C-terminal domain-containing protein</fullName>
    </recommendedName>
</protein>
<organism evidence="2">
    <name type="scientific">Sulfurisphaera javensis</name>
    <dbReference type="NCBI Taxonomy" id="2049879"/>
    <lineage>
        <taxon>Archaea</taxon>
        <taxon>Thermoproteota</taxon>
        <taxon>Thermoprotei</taxon>
        <taxon>Sulfolobales</taxon>
        <taxon>Sulfolobaceae</taxon>
        <taxon>Sulfurisphaera</taxon>
    </lineage>
</organism>
<accession>A0AAT9GV70</accession>
<dbReference type="InterPro" id="IPR009014">
    <property type="entry name" value="Transketo_C/PFOR_II"/>
</dbReference>
<dbReference type="PANTHER" id="PTHR43257:SF2">
    <property type="entry name" value="PYRUVATE DEHYDROGENASE E1 COMPONENT SUBUNIT BETA"/>
    <property type="match status" value="1"/>
</dbReference>
<dbReference type="AlphaFoldDB" id="A0AAT9GV70"/>
<name>A0AAT9GV70_9CREN</name>
<keyword evidence="1" id="KW-0786">Thiamine pyrophosphate</keyword>
<proteinExistence type="predicted"/>
<reference evidence="2" key="1">
    <citation type="submission" date="2024-03" db="EMBL/GenBank/DDBJ databases">
        <title>Complete genome sequence of Sulfurisphaera javensis strain KD-1.</title>
        <authorList>
            <person name="Sakai H."/>
            <person name="Nur N."/>
            <person name="Suwanto A."/>
            <person name="Kurosawa N."/>
        </authorList>
    </citation>
    <scope>NUCLEOTIDE SEQUENCE</scope>
    <source>
        <strain evidence="2">KD-1</strain>
    </source>
</reference>
<sequence>MSYGMTGEIAFRIQAKALKDLKVPIVRVANPDVPIPFSEPLENTVIPSVDRIYSEAKRLVQSS</sequence>